<dbReference type="SUPFAM" id="SSF51445">
    <property type="entry name" value="(Trans)glycosidases"/>
    <property type="match status" value="1"/>
</dbReference>
<dbReference type="EMBL" id="PJQY01001640">
    <property type="protein sequence ID" value="PQQ00884.1"/>
    <property type="molecule type" value="Genomic_DNA"/>
</dbReference>
<reference evidence="2 3" key="1">
    <citation type="submission" date="2018-02" db="EMBL/GenBank/DDBJ databases">
        <title>Draft genome of wild Prunus yedoensis var. nudiflora.</title>
        <authorList>
            <person name="Baek S."/>
            <person name="Kim J.-H."/>
            <person name="Choi K."/>
            <person name="Kim G.-B."/>
            <person name="Cho A."/>
            <person name="Jang H."/>
            <person name="Shin C.-H."/>
            <person name="Yu H.-J."/>
            <person name="Mun J.-H."/>
        </authorList>
    </citation>
    <scope>NUCLEOTIDE SEQUENCE [LARGE SCALE GENOMIC DNA]</scope>
    <source>
        <strain evidence="3">cv. Jeju island</strain>
        <tissue evidence="2">Leaf</tissue>
    </source>
</reference>
<evidence type="ECO:0000256" key="1">
    <source>
        <dbReference type="SAM" id="SignalP"/>
    </source>
</evidence>
<keyword evidence="3" id="KW-1185">Reference proteome</keyword>
<dbReference type="Gene3D" id="3.20.20.80">
    <property type="entry name" value="Glycosidases"/>
    <property type="match status" value="1"/>
</dbReference>
<feature type="chain" id="PRO_5016256125" evidence="1">
    <location>
        <begin position="18"/>
        <end position="117"/>
    </location>
</feature>
<dbReference type="OrthoDB" id="65569at2759"/>
<name>A0A314Y9Z7_PRUYE</name>
<comment type="caution">
    <text evidence="2">The sequence shown here is derived from an EMBL/GenBank/DDBJ whole genome shotgun (WGS) entry which is preliminary data.</text>
</comment>
<keyword evidence="1" id="KW-0732">Signal</keyword>
<dbReference type="Proteomes" id="UP000250321">
    <property type="component" value="Unassembled WGS sequence"/>
</dbReference>
<sequence>MHLGSLVSSLVLLVGFAFTNNKAASTDDLPIHCDSLNRSSFDALQPGFIFGTTSASYQYACPFQYEGAVKEGGIWDTFIHDHSGRKLSGRVNEDGIKYYNNLINDELLLNGESSHLT</sequence>
<protein>
    <submittedName>
        <fullName evidence="2">Cyanogenic beta-glucosidase isoform X3</fullName>
    </submittedName>
</protein>
<proteinExistence type="predicted"/>
<accession>A0A314Y9Z7</accession>
<evidence type="ECO:0000313" key="2">
    <source>
        <dbReference type="EMBL" id="PQQ00884.1"/>
    </source>
</evidence>
<organism evidence="2 3">
    <name type="scientific">Prunus yedoensis var. nudiflora</name>
    <dbReference type="NCBI Taxonomy" id="2094558"/>
    <lineage>
        <taxon>Eukaryota</taxon>
        <taxon>Viridiplantae</taxon>
        <taxon>Streptophyta</taxon>
        <taxon>Embryophyta</taxon>
        <taxon>Tracheophyta</taxon>
        <taxon>Spermatophyta</taxon>
        <taxon>Magnoliopsida</taxon>
        <taxon>eudicotyledons</taxon>
        <taxon>Gunneridae</taxon>
        <taxon>Pentapetalae</taxon>
        <taxon>rosids</taxon>
        <taxon>fabids</taxon>
        <taxon>Rosales</taxon>
        <taxon>Rosaceae</taxon>
        <taxon>Amygdaloideae</taxon>
        <taxon>Amygdaleae</taxon>
        <taxon>Prunus</taxon>
    </lineage>
</organism>
<dbReference type="InterPro" id="IPR017853">
    <property type="entry name" value="GH"/>
</dbReference>
<dbReference type="STRING" id="2094558.A0A314Y9Z7"/>
<dbReference type="AlphaFoldDB" id="A0A314Y9Z7"/>
<feature type="signal peptide" evidence="1">
    <location>
        <begin position="1"/>
        <end position="17"/>
    </location>
</feature>
<gene>
    <name evidence="2" type="ORF">Pyn_13791</name>
</gene>
<evidence type="ECO:0000313" key="3">
    <source>
        <dbReference type="Proteomes" id="UP000250321"/>
    </source>
</evidence>